<dbReference type="EMBL" id="JARKNE010000012">
    <property type="protein sequence ID" value="KAK5775805.1"/>
    <property type="molecule type" value="Genomic_DNA"/>
</dbReference>
<dbReference type="InterPro" id="IPR036691">
    <property type="entry name" value="Endo/exonu/phosph_ase_sf"/>
</dbReference>
<dbReference type="Proteomes" id="UP001358586">
    <property type="component" value="Chromosome 12"/>
</dbReference>
<reference evidence="1 2" key="1">
    <citation type="submission" date="2023-03" db="EMBL/GenBank/DDBJ databases">
        <title>WGS of Gossypium arboreum.</title>
        <authorList>
            <person name="Yu D."/>
        </authorList>
    </citation>
    <scope>NUCLEOTIDE SEQUENCE [LARGE SCALE GENOMIC DNA]</scope>
    <source>
        <tissue evidence="1">Leaf</tissue>
    </source>
</reference>
<evidence type="ECO:0000313" key="1">
    <source>
        <dbReference type="EMBL" id="KAK5775805.1"/>
    </source>
</evidence>
<accession>A0ABR0MR31</accession>
<dbReference type="PANTHER" id="PTHR33710:SF73">
    <property type="entry name" value="ZINC KNUCKLE CX2CX4HX4C DOMAIN-CONTAINING PROTEIN"/>
    <property type="match status" value="1"/>
</dbReference>
<comment type="caution">
    <text evidence="1">The sequence shown here is derived from an EMBL/GenBank/DDBJ whole genome shotgun (WGS) entry which is preliminary data.</text>
</comment>
<keyword evidence="2" id="KW-1185">Reference proteome</keyword>
<sequence length="191" mass="22717">MKVLSWNVSGLRRSQTVHNKECDAVWCFTGFYGNPEERSRSESWDLLRRLGQEQIFPLVVLGDFNKIAHSFEKKGSRLRAERQMDDFRTVLDECDFNDLGYIGKWFTWERGRFLSTNIRERLDRGVATLNWVNLCPSYQLDNLNDFFSDHYLILLDTVGKQMDFSYYEESSFRFEAKWCLNGSFEDEIRKN</sequence>
<evidence type="ECO:0008006" key="3">
    <source>
        <dbReference type="Google" id="ProtNLM"/>
    </source>
</evidence>
<evidence type="ECO:0000313" key="2">
    <source>
        <dbReference type="Proteomes" id="UP001358586"/>
    </source>
</evidence>
<dbReference type="SUPFAM" id="SSF56219">
    <property type="entry name" value="DNase I-like"/>
    <property type="match status" value="1"/>
</dbReference>
<dbReference type="PANTHER" id="PTHR33710">
    <property type="entry name" value="BNAC02G09200D PROTEIN"/>
    <property type="match status" value="1"/>
</dbReference>
<gene>
    <name evidence="1" type="ORF">PVK06_043747</name>
</gene>
<protein>
    <recommendedName>
        <fullName evidence="3">Reverse transcriptase</fullName>
    </recommendedName>
</protein>
<name>A0ABR0MR31_GOSAR</name>
<dbReference type="Gene3D" id="3.60.10.10">
    <property type="entry name" value="Endonuclease/exonuclease/phosphatase"/>
    <property type="match status" value="1"/>
</dbReference>
<proteinExistence type="predicted"/>
<organism evidence="1 2">
    <name type="scientific">Gossypium arboreum</name>
    <name type="common">Tree cotton</name>
    <name type="synonym">Gossypium nanking</name>
    <dbReference type="NCBI Taxonomy" id="29729"/>
    <lineage>
        <taxon>Eukaryota</taxon>
        <taxon>Viridiplantae</taxon>
        <taxon>Streptophyta</taxon>
        <taxon>Embryophyta</taxon>
        <taxon>Tracheophyta</taxon>
        <taxon>Spermatophyta</taxon>
        <taxon>Magnoliopsida</taxon>
        <taxon>eudicotyledons</taxon>
        <taxon>Gunneridae</taxon>
        <taxon>Pentapetalae</taxon>
        <taxon>rosids</taxon>
        <taxon>malvids</taxon>
        <taxon>Malvales</taxon>
        <taxon>Malvaceae</taxon>
        <taxon>Malvoideae</taxon>
        <taxon>Gossypium</taxon>
    </lineage>
</organism>